<dbReference type="RefSeq" id="WP_381832663.1">
    <property type="nucleotide sequence ID" value="NZ_JBHTCF010000009.1"/>
</dbReference>
<gene>
    <name evidence="1" type="ORF">ACFQVC_21750</name>
</gene>
<accession>A0ABW2JN24</accession>
<organism evidence="1 2">
    <name type="scientific">Streptomyces monticola</name>
    <dbReference type="NCBI Taxonomy" id="2666263"/>
    <lineage>
        <taxon>Bacteria</taxon>
        <taxon>Bacillati</taxon>
        <taxon>Actinomycetota</taxon>
        <taxon>Actinomycetes</taxon>
        <taxon>Kitasatosporales</taxon>
        <taxon>Streptomycetaceae</taxon>
        <taxon>Streptomyces</taxon>
    </lineage>
</organism>
<sequence length="118" mass="12596">MPVPRRVKNDHLIYADVVDSKSKAGVWMGERAAYQENQHKILEAVKDQTDWVPLQDAIMVVSTEPAGITVIVPNPTLPGLIVLADGGSPAATAKLQAAGEDIVRRVMGGLGIREEATA</sequence>
<proteinExistence type="predicted"/>
<comment type="caution">
    <text evidence="1">The sequence shown here is derived from an EMBL/GenBank/DDBJ whole genome shotgun (WGS) entry which is preliminary data.</text>
</comment>
<keyword evidence="2" id="KW-1185">Reference proteome</keyword>
<dbReference type="Proteomes" id="UP001596523">
    <property type="component" value="Unassembled WGS sequence"/>
</dbReference>
<name>A0ABW2JN24_9ACTN</name>
<evidence type="ECO:0000313" key="2">
    <source>
        <dbReference type="Proteomes" id="UP001596523"/>
    </source>
</evidence>
<evidence type="ECO:0000313" key="1">
    <source>
        <dbReference type="EMBL" id="MFC7306843.1"/>
    </source>
</evidence>
<reference evidence="2" key="1">
    <citation type="journal article" date="2019" name="Int. J. Syst. Evol. Microbiol.">
        <title>The Global Catalogue of Microorganisms (GCM) 10K type strain sequencing project: providing services to taxonomists for standard genome sequencing and annotation.</title>
        <authorList>
            <consortium name="The Broad Institute Genomics Platform"/>
            <consortium name="The Broad Institute Genome Sequencing Center for Infectious Disease"/>
            <person name="Wu L."/>
            <person name="Ma J."/>
        </authorList>
    </citation>
    <scope>NUCLEOTIDE SEQUENCE [LARGE SCALE GENOMIC DNA]</scope>
    <source>
        <strain evidence="2">SYNS20</strain>
    </source>
</reference>
<dbReference type="EMBL" id="JBHTCF010000009">
    <property type="protein sequence ID" value="MFC7306843.1"/>
    <property type="molecule type" value="Genomic_DNA"/>
</dbReference>
<protein>
    <submittedName>
        <fullName evidence="1">Uncharacterized protein</fullName>
    </submittedName>
</protein>